<proteinExistence type="predicted"/>
<reference evidence="1" key="1">
    <citation type="journal article" date="2015" name="Nature">
        <title>Complex archaea that bridge the gap between prokaryotes and eukaryotes.</title>
        <authorList>
            <person name="Spang A."/>
            <person name="Saw J.H."/>
            <person name="Jorgensen S.L."/>
            <person name="Zaremba-Niedzwiedzka K."/>
            <person name="Martijn J."/>
            <person name="Lind A.E."/>
            <person name="van Eijk R."/>
            <person name="Schleper C."/>
            <person name="Guy L."/>
            <person name="Ettema T.J."/>
        </authorList>
    </citation>
    <scope>NUCLEOTIDE SEQUENCE</scope>
</reference>
<organism evidence="1">
    <name type="scientific">marine sediment metagenome</name>
    <dbReference type="NCBI Taxonomy" id="412755"/>
    <lineage>
        <taxon>unclassified sequences</taxon>
        <taxon>metagenomes</taxon>
        <taxon>ecological metagenomes</taxon>
    </lineage>
</organism>
<sequence>MIEINRGLYMNEDTGEKNDSFVEVKSNIRKLVNQIITKFY</sequence>
<comment type="caution">
    <text evidence="1">The sequence shown here is derived from an EMBL/GenBank/DDBJ whole genome shotgun (WGS) entry which is preliminary data.</text>
</comment>
<dbReference type="AlphaFoldDB" id="A0A0F9LTJ7"/>
<accession>A0A0F9LTJ7</accession>
<dbReference type="Gene3D" id="3.40.630.40">
    <property type="entry name" value="Zn-dependent exopeptidases"/>
    <property type="match status" value="1"/>
</dbReference>
<protein>
    <submittedName>
        <fullName evidence="1">Uncharacterized protein</fullName>
    </submittedName>
</protein>
<evidence type="ECO:0000313" key="1">
    <source>
        <dbReference type="EMBL" id="KKM98424.1"/>
    </source>
</evidence>
<name>A0A0F9LTJ7_9ZZZZ</name>
<dbReference type="EMBL" id="LAZR01005620">
    <property type="protein sequence ID" value="KKM98424.1"/>
    <property type="molecule type" value="Genomic_DNA"/>
</dbReference>
<gene>
    <name evidence="1" type="ORF">LCGC14_1158130</name>
</gene>